<dbReference type="Proteomes" id="UP001251528">
    <property type="component" value="Unassembled WGS sequence"/>
</dbReference>
<gene>
    <name evidence="1" type="ORF">QQS21_001475</name>
</gene>
<dbReference type="InterPro" id="IPR021986">
    <property type="entry name" value="Spherulin4"/>
</dbReference>
<accession>A0AAJ0FXI1</accession>
<reference evidence="1" key="1">
    <citation type="submission" date="2023-06" db="EMBL/GenBank/DDBJ databases">
        <title>Conoideocrella luteorostrata (Hypocreales: Clavicipitaceae), a potential biocontrol fungus for elongate hemlock scale in United States Christmas tree production areas.</title>
        <authorList>
            <person name="Barrett H."/>
            <person name="Lovett B."/>
            <person name="Macias A.M."/>
            <person name="Stajich J.E."/>
            <person name="Kasson M.T."/>
        </authorList>
    </citation>
    <scope>NUCLEOTIDE SEQUENCE</scope>
    <source>
        <strain evidence="1">ARSEF 14590</strain>
    </source>
</reference>
<comment type="caution">
    <text evidence="1">The sequence shown here is derived from an EMBL/GenBank/DDBJ whole genome shotgun (WGS) entry which is preliminary data.</text>
</comment>
<keyword evidence="2" id="KW-1185">Reference proteome</keyword>
<dbReference type="EMBL" id="JASWJB010000015">
    <property type="protein sequence ID" value="KAK2612537.1"/>
    <property type="molecule type" value="Genomic_DNA"/>
</dbReference>
<evidence type="ECO:0000313" key="1">
    <source>
        <dbReference type="EMBL" id="KAK2612537.1"/>
    </source>
</evidence>
<name>A0AAJ0FXI1_9HYPO</name>
<dbReference type="PANTHER" id="PTHR35040">
    <property type="match status" value="1"/>
</dbReference>
<sequence>MSEKPWVVMPLYYYPISEATWKPLYDAISVSPDINFLVIVNPNSGPGAGPLPGNDYVSEVPKLNSFPNVRTVGYVRIHYCRKPLEETCSEIDRYAGWDRHHSIPGLYVEGIYVDETPNHVSDDRSDYLDRLRHFIKCNEGLLGERMVVHNPGTPPEGSLGSFGDPDLVCICEEPYELYQSRGVQRRLDEFSPKYERCAYQISGIPADEMDGAVQELCRRGQYVFATDLAVDFYESFGPSWHAFVEAVRKASCP</sequence>
<protein>
    <submittedName>
        <fullName evidence="1">Uncharacterized protein</fullName>
    </submittedName>
</protein>
<proteinExistence type="predicted"/>
<dbReference type="Pfam" id="PF12138">
    <property type="entry name" value="Spherulin4"/>
    <property type="match status" value="1"/>
</dbReference>
<organism evidence="1 2">
    <name type="scientific">Conoideocrella luteorostrata</name>
    <dbReference type="NCBI Taxonomy" id="1105319"/>
    <lineage>
        <taxon>Eukaryota</taxon>
        <taxon>Fungi</taxon>
        <taxon>Dikarya</taxon>
        <taxon>Ascomycota</taxon>
        <taxon>Pezizomycotina</taxon>
        <taxon>Sordariomycetes</taxon>
        <taxon>Hypocreomycetidae</taxon>
        <taxon>Hypocreales</taxon>
        <taxon>Clavicipitaceae</taxon>
        <taxon>Conoideocrella</taxon>
    </lineage>
</organism>
<dbReference type="PANTHER" id="PTHR35040:SF8">
    <property type="entry name" value="SURFACE PROTEIN, PUTATIVE (AFU_ORTHOLOGUE AFUA_4G14085)-RELATED"/>
    <property type="match status" value="1"/>
</dbReference>
<evidence type="ECO:0000313" key="2">
    <source>
        <dbReference type="Proteomes" id="UP001251528"/>
    </source>
</evidence>
<dbReference type="AlphaFoldDB" id="A0AAJ0FXI1"/>